<feature type="signal peptide" evidence="2">
    <location>
        <begin position="1"/>
        <end position="20"/>
    </location>
</feature>
<feature type="domain" description="Cell envelope-related transcriptional attenuator" evidence="3">
    <location>
        <begin position="76"/>
        <end position="220"/>
    </location>
</feature>
<feature type="chain" id="PRO_5039531242" evidence="2">
    <location>
        <begin position="21"/>
        <end position="306"/>
    </location>
</feature>
<dbReference type="EMBL" id="WBMT01000001">
    <property type="protein sequence ID" value="KAB2352692.1"/>
    <property type="molecule type" value="Genomic_DNA"/>
</dbReference>
<evidence type="ECO:0000256" key="2">
    <source>
        <dbReference type="SAM" id="SignalP"/>
    </source>
</evidence>
<accession>A0A6H9Z3L4</accession>
<proteinExistence type="inferred from homology"/>
<dbReference type="PANTHER" id="PTHR33392">
    <property type="entry name" value="POLYISOPRENYL-TEICHOIC ACID--PEPTIDOGLYCAN TEICHOIC ACID TRANSFERASE TAGU"/>
    <property type="match status" value="1"/>
</dbReference>
<dbReference type="InterPro" id="IPR004474">
    <property type="entry name" value="LytR_CpsA_psr"/>
</dbReference>
<evidence type="ECO:0000259" key="3">
    <source>
        <dbReference type="Pfam" id="PF03816"/>
    </source>
</evidence>
<sequence length="306" mass="33869">MLVHLALAGAVLFFAASALTAWRTASYDRNIQRLPDVFPEQRTSRPVPDPGQNWLLIGSDLRGDATEEKWRPGRARSDTIMVLHVPEGGHRAYVVSVPRDLWVEIPGWRHAKINVAFSRGGPALLTETVEELSGLRIDHVAVVDFAGFERMTDALGGVEIRLEQPIYDPTNGWSWPAGVNHLDGESALRFVRERKGLSGSDLDRVRRQQLFLRAMAEKAASTGTLRNPFKLDAFLSAASESLAVDSGTEFDTLRALALRLARIGPGRITYLTMPNGSSSWIDGQSVVLQDRERADRLFARMRSGSL</sequence>
<keyword evidence="5" id="KW-1185">Reference proteome</keyword>
<evidence type="ECO:0000313" key="4">
    <source>
        <dbReference type="EMBL" id="KAB2352692.1"/>
    </source>
</evidence>
<dbReference type="Pfam" id="PF03816">
    <property type="entry name" value="LytR_cpsA_psr"/>
    <property type="match status" value="1"/>
</dbReference>
<dbReference type="Proteomes" id="UP000468735">
    <property type="component" value="Unassembled WGS sequence"/>
</dbReference>
<evidence type="ECO:0000256" key="1">
    <source>
        <dbReference type="ARBA" id="ARBA00006068"/>
    </source>
</evidence>
<comment type="caution">
    <text evidence="4">The sequence shown here is derived from an EMBL/GenBank/DDBJ whole genome shotgun (WGS) entry which is preliminary data.</text>
</comment>
<name>A0A6H9Z3L4_9ACTN</name>
<gene>
    <name evidence="4" type="ORF">F8566_03365</name>
</gene>
<comment type="similarity">
    <text evidence="1">Belongs to the LytR/CpsA/Psr (LCP) family.</text>
</comment>
<reference evidence="4 5" key="1">
    <citation type="submission" date="2019-09" db="EMBL/GenBank/DDBJ databases">
        <title>Actinomadura physcomitrii sp. nov., a novel actinomycete isolated from moss [Physcomitrium sphaericum (Ludw) Fuernr].</title>
        <authorList>
            <person name="Zhuang X."/>
            <person name="Liu C."/>
        </authorList>
    </citation>
    <scope>NUCLEOTIDE SEQUENCE [LARGE SCALE GENOMIC DNA]</scope>
    <source>
        <strain evidence="4 5">HMC1</strain>
    </source>
</reference>
<dbReference type="AlphaFoldDB" id="A0A6H9Z3L4"/>
<keyword evidence="2" id="KW-0732">Signal</keyword>
<protein>
    <submittedName>
        <fullName evidence="4">LytR family transcriptional regulator</fullName>
    </submittedName>
</protein>
<dbReference type="Gene3D" id="3.40.630.190">
    <property type="entry name" value="LCP protein"/>
    <property type="match status" value="1"/>
</dbReference>
<dbReference type="InterPro" id="IPR050922">
    <property type="entry name" value="LytR/CpsA/Psr_CW_biosynth"/>
</dbReference>
<evidence type="ECO:0000313" key="5">
    <source>
        <dbReference type="Proteomes" id="UP000468735"/>
    </source>
</evidence>
<dbReference type="PANTHER" id="PTHR33392:SF6">
    <property type="entry name" value="POLYISOPRENYL-TEICHOIC ACID--PEPTIDOGLYCAN TEICHOIC ACID TRANSFERASE TAGU"/>
    <property type="match status" value="1"/>
</dbReference>
<dbReference type="NCBIfam" id="TIGR00350">
    <property type="entry name" value="lytR_cpsA_psr"/>
    <property type="match status" value="1"/>
</dbReference>
<organism evidence="4 5">
    <name type="scientific">Actinomadura rudentiformis</name>
    <dbReference type="NCBI Taxonomy" id="359158"/>
    <lineage>
        <taxon>Bacteria</taxon>
        <taxon>Bacillati</taxon>
        <taxon>Actinomycetota</taxon>
        <taxon>Actinomycetes</taxon>
        <taxon>Streptosporangiales</taxon>
        <taxon>Thermomonosporaceae</taxon>
        <taxon>Actinomadura</taxon>
    </lineage>
</organism>
<dbReference type="OrthoDB" id="3759589at2"/>